<dbReference type="InterPro" id="IPR037523">
    <property type="entry name" value="VOC_core"/>
</dbReference>
<evidence type="ECO:0000313" key="2">
    <source>
        <dbReference type="EMBL" id="MFF3227113.1"/>
    </source>
</evidence>
<dbReference type="InterPro" id="IPR041581">
    <property type="entry name" value="Glyoxalase_6"/>
</dbReference>
<evidence type="ECO:0000259" key="1">
    <source>
        <dbReference type="PROSITE" id="PS51819"/>
    </source>
</evidence>
<dbReference type="Gene3D" id="3.10.180.10">
    <property type="entry name" value="2,3-Dihydroxybiphenyl 1,2-Dioxygenase, domain 1"/>
    <property type="match status" value="1"/>
</dbReference>
<dbReference type="PROSITE" id="PS51819">
    <property type="entry name" value="VOC"/>
    <property type="match status" value="1"/>
</dbReference>
<dbReference type="RefSeq" id="WP_387722912.1">
    <property type="nucleotide sequence ID" value="NZ_JBIAPI010000009.1"/>
</dbReference>
<gene>
    <name evidence="2" type="ORF">ACFYV7_30250</name>
</gene>
<dbReference type="EMBL" id="JBIAPI010000009">
    <property type="protein sequence ID" value="MFF3227113.1"/>
    <property type="molecule type" value="Genomic_DNA"/>
</dbReference>
<dbReference type="Proteomes" id="UP001601948">
    <property type="component" value="Unassembled WGS sequence"/>
</dbReference>
<protein>
    <submittedName>
        <fullName evidence="2">VOC family protein</fullName>
    </submittedName>
</protein>
<dbReference type="InterPro" id="IPR029068">
    <property type="entry name" value="Glyas_Bleomycin-R_OHBP_Dase"/>
</dbReference>
<name>A0ABW6R1J1_9NOCA</name>
<sequence length="121" mass="13178">MIASYTCTTLDCPDHDALSGFYAKVLGWNVVHRDDNVAYLANDAGLKLGFQKVDNFAAPVWPKGEIPQQFHLDLEAKDLAAAEKELLAAGAVKAEYQPGGDYWVVFLDPAGHPFCIAPPMN</sequence>
<proteinExistence type="predicted"/>
<dbReference type="SUPFAM" id="SSF54593">
    <property type="entry name" value="Glyoxalase/Bleomycin resistance protein/Dihydroxybiphenyl dioxygenase"/>
    <property type="match status" value="1"/>
</dbReference>
<keyword evidence="3" id="KW-1185">Reference proteome</keyword>
<organism evidence="2 3">
    <name type="scientific">Nocardia suismassiliense</name>
    <dbReference type="NCBI Taxonomy" id="2077092"/>
    <lineage>
        <taxon>Bacteria</taxon>
        <taxon>Bacillati</taxon>
        <taxon>Actinomycetota</taxon>
        <taxon>Actinomycetes</taxon>
        <taxon>Mycobacteriales</taxon>
        <taxon>Nocardiaceae</taxon>
        <taxon>Nocardia</taxon>
    </lineage>
</organism>
<dbReference type="PANTHER" id="PTHR35908">
    <property type="entry name" value="HYPOTHETICAL FUSION PROTEIN"/>
    <property type="match status" value="1"/>
</dbReference>
<evidence type="ECO:0000313" key="3">
    <source>
        <dbReference type="Proteomes" id="UP001601948"/>
    </source>
</evidence>
<dbReference type="CDD" id="cd06587">
    <property type="entry name" value="VOC"/>
    <property type="match status" value="1"/>
</dbReference>
<feature type="domain" description="VOC" evidence="1">
    <location>
        <begin position="4"/>
        <end position="119"/>
    </location>
</feature>
<comment type="caution">
    <text evidence="2">The sequence shown here is derived from an EMBL/GenBank/DDBJ whole genome shotgun (WGS) entry which is preliminary data.</text>
</comment>
<reference evidence="2 3" key="1">
    <citation type="submission" date="2024-10" db="EMBL/GenBank/DDBJ databases">
        <title>The Natural Products Discovery Center: Release of the First 8490 Sequenced Strains for Exploring Actinobacteria Biosynthetic Diversity.</title>
        <authorList>
            <person name="Kalkreuter E."/>
            <person name="Kautsar S.A."/>
            <person name="Yang D."/>
            <person name="Bader C.D."/>
            <person name="Teijaro C.N."/>
            <person name="Fluegel L."/>
            <person name="Davis C.M."/>
            <person name="Simpson J.R."/>
            <person name="Lauterbach L."/>
            <person name="Steele A.D."/>
            <person name="Gui C."/>
            <person name="Meng S."/>
            <person name="Li G."/>
            <person name="Viehrig K."/>
            <person name="Ye F."/>
            <person name="Su P."/>
            <person name="Kiefer A.F."/>
            <person name="Nichols A."/>
            <person name="Cepeda A.J."/>
            <person name="Yan W."/>
            <person name="Fan B."/>
            <person name="Jiang Y."/>
            <person name="Adhikari A."/>
            <person name="Zheng C.-J."/>
            <person name="Schuster L."/>
            <person name="Cowan T.M."/>
            <person name="Smanski M.J."/>
            <person name="Chevrette M.G."/>
            <person name="De Carvalho L.P.S."/>
            <person name="Shen B."/>
        </authorList>
    </citation>
    <scope>NUCLEOTIDE SEQUENCE [LARGE SCALE GENOMIC DNA]</scope>
    <source>
        <strain evidence="2 3">NPDC003040</strain>
    </source>
</reference>
<accession>A0ABW6R1J1</accession>
<dbReference type="Pfam" id="PF18029">
    <property type="entry name" value="Glyoxalase_6"/>
    <property type="match status" value="1"/>
</dbReference>
<dbReference type="PANTHER" id="PTHR35908:SF1">
    <property type="entry name" value="CONSERVED PROTEIN"/>
    <property type="match status" value="1"/>
</dbReference>